<dbReference type="AlphaFoldDB" id="A0A077F8J8"/>
<keyword evidence="1" id="KW-0472">Membrane</keyword>
<gene>
    <name evidence="2" type="ORF">PSAKL28_25140</name>
</gene>
<sequence length="221" mass="24074">MNTQARTKLTAWLRRPRGSLGWVAAIVFFMTSASLYRAFQPASLLTIHEPLVMLSLAVFSAIVGLAVQRRFTRSVGETIFAKGSSGWQRKLTLLNAAARESNVLLGTLVLLALLGTSILWLAGRSVEHIVNACEANLQAQIDTPNGGPLVAMIAKPVCQCLAQVFLDRNGVIRLALFDTSVLEVTAFKGVTETDEQRCLEQLDLLPEEPTAMIVPQASDKR</sequence>
<dbReference type="HOGENOM" id="CLU_1420372_0_0_6"/>
<feature type="transmembrane region" description="Helical" evidence="1">
    <location>
        <begin position="20"/>
        <end position="39"/>
    </location>
</feature>
<name>A0A077F8J8_9PSED</name>
<dbReference type="RefSeq" id="WP_084589105.1">
    <property type="nucleotide sequence ID" value="NZ_CP009048.1"/>
</dbReference>
<evidence type="ECO:0000256" key="1">
    <source>
        <dbReference type="SAM" id="Phobius"/>
    </source>
</evidence>
<dbReference type="OrthoDB" id="6881782at2"/>
<feature type="transmembrane region" description="Helical" evidence="1">
    <location>
        <begin position="51"/>
        <end position="67"/>
    </location>
</feature>
<keyword evidence="1" id="KW-0812">Transmembrane</keyword>
<proteinExistence type="predicted"/>
<evidence type="ECO:0000313" key="3">
    <source>
        <dbReference type="Proteomes" id="UP000028931"/>
    </source>
</evidence>
<evidence type="ECO:0000313" key="2">
    <source>
        <dbReference type="EMBL" id="AIL61718.1"/>
    </source>
</evidence>
<dbReference type="Proteomes" id="UP000028931">
    <property type="component" value="Chromosome"/>
</dbReference>
<dbReference type="EMBL" id="CP009048">
    <property type="protein sequence ID" value="AIL61718.1"/>
    <property type="molecule type" value="Genomic_DNA"/>
</dbReference>
<organism evidence="2 3">
    <name type="scientific">Pseudomonas alkylphenolica</name>
    <dbReference type="NCBI Taxonomy" id="237609"/>
    <lineage>
        <taxon>Bacteria</taxon>
        <taxon>Pseudomonadati</taxon>
        <taxon>Pseudomonadota</taxon>
        <taxon>Gammaproteobacteria</taxon>
        <taxon>Pseudomonadales</taxon>
        <taxon>Pseudomonadaceae</taxon>
        <taxon>Pseudomonas</taxon>
    </lineage>
</organism>
<keyword evidence="1" id="KW-1133">Transmembrane helix</keyword>
<protein>
    <submittedName>
        <fullName evidence="2">Uncharacterized protein</fullName>
    </submittedName>
</protein>
<accession>A0A077F8J8</accession>
<reference evidence="2 3" key="1">
    <citation type="submission" date="2014-07" db="EMBL/GenBank/DDBJ databases">
        <authorList>
            <person name="Lee K."/>
            <person name="Lim J.Y."/>
            <person name="Hwang I."/>
        </authorList>
    </citation>
    <scope>NUCLEOTIDE SEQUENCE [LARGE SCALE GENOMIC DNA]</scope>
    <source>
        <strain evidence="2 3">KL28</strain>
    </source>
</reference>
<dbReference type="KEGG" id="palk:PSAKL28_25140"/>
<feature type="transmembrane region" description="Helical" evidence="1">
    <location>
        <begin position="103"/>
        <end position="123"/>
    </location>
</feature>